<organism evidence="1 2">
    <name type="scientific">Burkholderia territorii</name>
    <dbReference type="NCBI Taxonomy" id="1503055"/>
    <lineage>
        <taxon>Bacteria</taxon>
        <taxon>Pseudomonadati</taxon>
        <taxon>Pseudomonadota</taxon>
        <taxon>Betaproteobacteria</taxon>
        <taxon>Burkholderiales</taxon>
        <taxon>Burkholderiaceae</taxon>
        <taxon>Burkholderia</taxon>
        <taxon>Burkholderia cepacia complex</taxon>
    </lineage>
</organism>
<keyword evidence="2" id="KW-1185">Reference proteome</keyword>
<dbReference type="Proteomes" id="UP000062317">
    <property type="component" value="Unassembled WGS sequence"/>
</dbReference>
<dbReference type="EMBL" id="LPEQ01000113">
    <property type="protein sequence ID" value="KVV40985.1"/>
    <property type="molecule type" value="Genomic_DNA"/>
</dbReference>
<evidence type="ECO:0000313" key="2">
    <source>
        <dbReference type="Proteomes" id="UP000062317"/>
    </source>
</evidence>
<name>A0A106DR66_9BURK</name>
<comment type="caution">
    <text evidence="1">The sequence shown here is derived from an EMBL/GenBank/DDBJ whole genome shotgun (WGS) entry which is preliminary data.</text>
</comment>
<dbReference type="AlphaFoldDB" id="A0A106DR66"/>
<evidence type="ECO:0000313" key="1">
    <source>
        <dbReference type="EMBL" id="KVV40985.1"/>
    </source>
</evidence>
<accession>A0A106DR66</accession>
<gene>
    <name evidence="1" type="ORF">WT27_13805</name>
</gene>
<reference evidence="1 2" key="1">
    <citation type="submission" date="2015-11" db="EMBL/GenBank/DDBJ databases">
        <title>Expanding the genomic diversity of Burkholderia species for the development of highly accurate diagnostics.</title>
        <authorList>
            <person name="Sahl J."/>
            <person name="Keim P."/>
            <person name="Wagner D."/>
        </authorList>
    </citation>
    <scope>NUCLEOTIDE SEQUENCE [LARGE SCALE GENOMIC DNA]</scope>
    <source>
        <strain evidence="1 2">MSMB1301WGS</strain>
    </source>
</reference>
<protein>
    <submittedName>
        <fullName evidence="1">Uncharacterized protein</fullName>
    </submittedName>
</protein>
<proteinExistence type="predicted"/>
<sequence length="93" mass="10284">MGIIFLVKSSNTDPAFLIGRDSTDGRNDIRNFELAPINTYQEANRLNGLLPSILANKFAVRAKLVVLDFRISVLRHAEILLGNLPVIHGIAPF</sequence>